<evidence type="ECO:0000313" key="1">
    <source>
        <dbReference type="EMBL" id="USS44964.1"/>
    </source>
</evidence>
<name>A0ABY5BF06_BURGL</name>
<dbReference type="Proteomes" id="UP001056386">
    <property type="component" value="Chromosome 1"/>
</dbReference>
<reference evidence="1" key="1">
    <citation type="submission" date="2022-06" db="EMBL/GenBank/DDBJ databases">
        <title>Draft genome sequence of Burkholderia glumae strain GR20004 isolated from rice panicle showing bacterial panicle blight.</title>
        <authorList>
            <person name="Choi S.Y."/>
            <person name="Lee Y.H."/>
        </authorList>
    </citation>
    <scope>NUCLEOTIDE SEQUENCE</scope>
    <source>
        <strain evidence="1">GR20004</strain>
    </source>
</reference>
<gene>
    <name evidence="1" type="ORF">NFI99_25525</name>
</gene>
<protein>
    <submittedName>
        <fullName evidence="1">HEPN domain-containing protein</fullName>
    </submittedName>
</protein>
<organism evidence="1 2">
    <name type="scientific">Burkholderia glumae</name>
    <name type="common">Pseudomonas glumae</name>
    <dbReference type="NCBI Taxonomy" id="337"/>
    <lineage>
        <taxon>Bacteria</taxon>
        <taxon>Pseudomonadati</taxon>
        <taxon>Pseudomonadota</taxon>
        <taxon>Betaproteobacteria</taxon>
        <taxon>Burkholderiales</taxon>
        <taxon>Burkholderiaceae</taxon>
        <taxon>Burkholderia</taxon>
    </lineage>
</organism>
<sequence>MDALTQLEIAASRLHPALIGANSTRSAEYLQLNGLHVVTFAIFEDFLRRRTLEILEALGKSKVKFDSFPDEFKLQILQETYKGINFFLSKKVADKTDTLLIEAMNLNTAADQKLDFVPSQFAFGRSQSNVSLAQITAFLDSFGMSSIECLREIQRRIGFAHLGGPEGIFSRMAENRHSAAHAFNVNFNIVEFADDVKAAFKVLAFAFDTTLSQRAHALKVATLKNETLGFFGPDSVVFKSFRFDTIKKQWRVAIEKHDGETEQSPVKENSLSAKLSTLLNSTKKLEETVYVIDRNGTLTTWLQPI</sequence>
<dbReference type="EMBL" id="CP099587">
    <property type="protein sequence ID" value="USS44964.1"/>
    <property type="molecule type" value="Genomic_DNA"/>
</dbReference>
<evidence type="ECO:0000313" key="2">
    <source>
        <dbReference type="Proteomes" id="UP001056386"/>
    </source>
</evidence>
<dbReference type="RefSeq" id="WP_173941196.1">
    <property type="nucleotide sequence ID" value="NZ_CP023203.1"/>
</dbReference>
<accession>A0ABY5BF06</accession>
<keyword evidence="2" id="KW-1185">Reference proteome</keyword>
<proteinExistence type="predicted"/>